<evidence type="ECO:0000313" key="3">
    <source>
        <dbReference type="Proteomes" id="UP000204609"/>
    </source>
</evidence>
<gene>
    <name evidence="2" type="primary">46</name>
    <name evidence="2" type="ORF">PBI_ONEUP_46</name>
</gene>
<evidence type="ECO:0000313" key="2">
    <source>
        <dbReference type="EMBL" id="ANA86381.1"/>
    </source>
</evidence>
<dbReference type="OrthoDB" id="28872at10239"/>
<feature type="transmembrane region" description="Helical" evidence="1">
    <location>
        <begin position="12"/>
        <end position="34"/>
    </location>
</feature>
<protein>
    <submittedName>
        <fullName evidence="2">Uncharacterized protein</fullName>
    </submittedName>
</protein>
<keyword evidence="1" id="KW-0472">Membrane</keyword>
<proteinExistence type="predicted"/>
<name>A0A160DEU7_9CAUD</name>
<dbReference type="EMBL" id="KU998245">
    <property type="protein sequence ID" value="ANA86381.1"/>
    <property type="molecule type" value="Genomic_DNA"/>
</dbReference>
<sequence length="100" mass="11151">MSAWAPETWNDVGVVAFMIIVLGFHALSFIRGWLVLGPSHKEIVSEKDRALTKADALIEKLLETNAVQAQTIAESNSRAQVTDHVLQSIRDVYERRMGDS</sequence>
<keyword evidence="1" id="KW-1133">Transmembrane helix</keyword>
<accession>A0A160DEU7</accession>
<reference evidence="3" key="1">
    <citation type="submission" date="2016-03" db="EMBL/GenBank/DDBJ databases">
        <authorList>
            <person name="Ploux O."/>
        </authorList>
    </citation>
    <scope>NUCLEOTIDE SEQUENCE [LARGE SCALE GENOMIC DNA]</scope>
</reference>
<keyword evidence="3" id="KW-1185">Reference proteome</keyword>
<dbReference type="GeneID" id="28800504"/>
<organism evidence="2 3">
    <name type="scientific">Gordonia phage OneUp</name>
    <dbReference type="NCBI Taxonomy" id="1838074"/>
    <lineage>
        <taxon>Viruses</taxon>
        <taxon>Duplodnaviria</taxon>
        <taxon>Heunggongvirae</taxon>
        <taxon>Uroviricota</taxon>
        <taxon>Caudoviricetes</taxon>
        <taxon>Oneupvirus</taxon>
        <taxon>Oneupvirus oneup</taxon>
    </lineage>
</organism>
<dbReference type="RefSeq" id="YP_009274463.1">
    <property type="nucleotide sequence ID" value="NC_030917.1"/>
</dbReference>
<dbReference type="KEGG" id="vg:28800504"/>
<keyword evidence="1" id="KW-0812">Transmembrane</keyword>
<dbReference type="Proteomes" id="UP000204609">
    <property type="component" value="Segment"/>
</dbReference>
<evidence type="ECO:0000256" key="1">
    <source>
        <dbReference type="SAM" id="Phobius"/>
    </source>
</evidence>